<evidence type="ECO:0000313" key="3">
    <source>
        <dbReference type="Proteomes" id="UP001208186"/>
    </source>
</evidence>
<sequence length="259" mass="28761">MSNAATLSKAVEAIEKQADRKERAENIDEKVATAKGTVSSLNSDVRELAEAVETLQFYRRLLNEMFEGNETPRVQAALDEAEDAVKSDKADIVDAVVENTGGGPGTPINELRKDVTAATSSVSKATDIVKERLRSYKNEWEKRLSSARDLQEIIGGQNDEFAKTVNWLEQIITTNMWEPERTASTVVNNWENATRQWENHQELQGLDAFQETHGLSDDTVEAVERLSSRSSLTLADVDVEVLRELKGIDQLANAVELSI</sequence>
<dbReference type="RefSeq" id="WP_315908345.1">
    <property type="nucleotide sequence ID" value="NZ_JAOPKC010000004.1"/>
</dbReference>
<evidence type="ECO:0000313" key="2">
    <source>
        <dbReference type="EMBL" id="MCU4726892.1"/>
    </source>
</evidence>
<keyword evidence="3" id="KW-1185">Reference proteome</keyword>
<dbReference type="Proteomes" id="UP001209746">
    <property type="component" value="Unassembled WGS sequence"/>
</dbReference>
<accession>A0AAE3IB55</accession>
<evidence type="ECO:0000313" key="1">
    <source>
        <dbReference type="EMBL" id="MCU4717579.1"/>
    </source>
</evidence>
<proteinExistence type="predicted"/>
<gene>
    <name evidence="2" type="ORF">OB914_07910</name>
    <name evidence="1" type="ORF">OB916_05815</name>
</gene>
<reference evidence="2" key="1">
    <citation type="submission" date="2023-02" db="EMBL/GenBank/DDBJ databases">
        <title>Enrichment on poylsaccharides allowed isolation of novel metabolic and taxonomic groups of Haloarchaea.</title>
        <authorList>
            <person name="Sorokin D.Y."/>
            <person name="Elcheninov A.G."/>
            <person name="Khizhniak T.V."/>
            <person name="Kolganova T.V."/>
            <person name="Kublanov I.V."/>
        </authorList>
    </citation>
    <scope>NUCLEOTIDE SEQUENCE</scope>
    <source>
        <strain evidence="1 3">HArc-curdl5-1</strain>
        <strain evidence="2">HArc-curdl7</strain>
    </source>
</reference>
<dbReference type="EMBL" id="JAOPKD010000005">
    <property type="protein sequence ID" value="MCU4726892.1"/>
    <property type="molecule type" value="Genomic_DNA"/>
</dbReference>
<dbReference type="Proteomes" id="UP001208186">
    <property type="component" value="Unassembled WGS sequence"/>
</dbReference>
<organism evidence="2 4">
    <name type="scientific">Halapricum hydrolyticum</name>
    <dbReference type="NCBI Taxonomy" id="2979991"/>
    <lineage>
        <taxon>Archaea</taxon>
        <taxon>Methanobacteriati</taxon>
        <taxon>Methanobacteriota</taxon>
        <taxon>Stenosarchaea group</taxon>
        <taxon>Halobacteria</taxon>
        <taxon>Halobacteriales</taxon>
        <taxon>Haloarculaceae</taxon>
        <taxon>Halapricum</taxon>
    </lineage>
</organism>
<dbReference type="EMBL" id="JAOPKC010000004">
    <property type="protein sequence ID" value="MCU4717579.1"/>
    <property type="molecule type" value="Genomic_DNA"/>
</dbReference>
<dbReference type="AlphaFoldDB" id="A0AAE3IB55"/>
<evidence type="ECO:0000313" key="4">
    <source>
        <dbReference type="Proteomes" id="UP001209746"/>
    </source>
</evidence>
<name>A0AAE3IB55_9EURY</name>
<protein>
    <submittedName>
        <fullName evidence="2">Uncharacterized protein</fullName>
    </submittedName>
</protein>
<comment type="caution">
    <text evidence="2">The sequence shown here is derived from an EMBL/GenBank/DDBJ whole genome shotgun (WGS) entry which is preliminary data.</text>
</comment>